<sequence length="64" mass="7217">MEVETQSSSRREDTMNKQEQKDALARIREFLSAVRDGKQSGLSISDVITDTRRLELALFGETTA</sequence>
<feature type="compositionally biased region" description="Basic and acidic residues" evidence="1">
    <location>
        <begin position="9"/>
        <end position="21"/>
    </location>
</feature>
<feature type="region of interest" description="Disordered" evidence="1">
    <location>
        <begin position="1"/>
        <end position="21"/>
    </location>
</feature>
<accession>A0A0F9K646</accession>
<comment type="caution">
    <text evidence="2">The sequence shown here is derived from an EMBL/GenBank/DDBJ whole genome shotgun (WGS) entry which is preliminary data.</text>
</comment>
<organism evidence="2">
    <name type="scientific">marine sediment metagenome</name>
    <dbReference type="NCBI Taxonomy" id="412755"/>
    <lineage>
        <taxon>unclassified sequences</taxon>
        <taxon>metagenomes</taxon>
        <taxon>ecological metagenomes</taxon>
    </lineage>
</organism>
<proteinExistence type="predicted"/>
<protein>
    <submittedName>
        <fullName evidence="2">Uncharacterized protein</fullName>
    </submittedName>
</protein>
<dbReference type="AlphaFoldDB" id="A0A0F9K646"/>
<evidence type="ECO:0000313" key="2">
    <source>
        <dbReference type="EMBL" id="KKM06648.1"/>
    </source>
</evidence>
<dbReference type="EMBL" id="LAZR01015944">
    <property type="protein sequence ID" value="KKM06648.1"/>
    <property type="molecule type" value="Genomic_DNA"/>
</dbReference>
<reference evidence="2" key="1">
    <citation type="journal article" date="2015" name="Nature">
        <title>Complex archaea that bridge the gap between prokaryotes and eukaryotes.</title>
        <authorList>
            <person name="Spang A."/>
            <person name="Saw J.H."/>
            <person name="Jorgensen S.L."/>
            <person name="Zaremba-Niedzwiedzka K."/>
            <person name="Martijn J."/>
            <person name="Lind A.E."/>
            <person name="van Eijk R."/>
            <person name="Schleper C."/>
            <person name="Guy L."/>
            <person name="Ettema T.J."/>
        </authorList>
    </citation>
    <scope>NUCLEOTIDE SEQUENCE</scope>
</reference>
<name>A0A0F9K646_9ZZZZ</name>
<gene>
    <name evidence="2" type="ORF">LCGC14_1741840</name>
</gene>
<evidence type="ECO:0000256" key="1">
    <source>
        <dbReference type="SAM" id="MobiDB-lite"/>
    </source>
</evidence>